<protein>
    <submittedName>
        <fullName evidence="1">Uncharacterized protein</fullName>
    </submittedName>
</protein>
<dbReference type="RefSeq" id="WP_136579679.1">
    <property type="nucleotide sequence ID" value="NZ_STFF01000008.1"/>
</dbReference>
<sequence length="80" mass="8973">MEKKPFSLRCLFAPLRRVFVLPLILTCCFKTAIIRVQSVTVHGVVGYDTQRKKDVTGAISSVSEKHIEERQSYSSGVQMG</sequence>
<dbReference type="EMBL" id="STFF01000008">
    <property type="protein sequence ID" value="THU34063.1"/>
    <property type="molecule type" value="Genomic_DNA"/>
</dbReference>
<evidence type="ECO:0000313" key="1">
    <source>
        <dbReference type="EMBL" id="THU34063.1"/>
    </source>
</evidence>
<gene>
    <name evidence="1" type="ORF">FAM09_23875</name>
</gene>
<reference evidence="1 2" key="1">
    <citation type="submission" date="2019-04" db="EMBL/GenBank/DDBJ databases">
        <title>Niastella caeni sp. nov., isolated from activated sludge.</title>
        <authorList>
            <person name="Sheng M."/>
        </authorList>
    </citation>
    <scope>NUCLEOTIDE SEQUENCE [LARGE SCALE GENOMIC DNA]</scope>
    <source>
        <strain evidence="1 2">HX-2-15</strain>
    </source>
</reference>
<organism evidence="1 2">
    <name type="scientific">Niastella caeni</name>
    <dbReference type="NCBI Taxonomy" id="2569763"/>
    <lineage>
        <taxon>Bacteria</taxon>
        <taxon>Pseudomonadati</taxon>
        <taxon>Bacteroidota</taxon>
        <taxon>Chitinophagia</taxon>
        <taxon>Chitinophagales</taxon>
        <taxon>Chitinophagaceae</taxon>
        <taxon>Niastella</taxon>
    </lineage>
</organism>
<name>A0A4S8HGG0_9BACT</name>
<keyword evidence="2" id="KW-1185">Reference proteome</keyword>
<comment type="caution">
    <text evidence="1">The sequence shown here is derived from an EMBL/GenBank/DDBJ whole genome shotgun (WGS) entry which is preliminary data.</text>
</comment>
<dbReference type="AlphaFoldDB" id="A0A4S8HGG0"/>
<evidence type="ECO:0000313" key="2">
    <source>
        <dbReference type="Proteomes" id="UP000306918"/>
    </source>
</evidence>
<proteinExistence type="predicted"/>
<accession>A0A4S8HGG0</accession>
<dbReference type="Proteomes" id="UP000306918">
    <property type="component" value="Unassembled WGS sequence"/>
</dbReference>